<dbReference type="InterPro" id="IPR028096">
    <property type="entry name" value="EfeO_Cupredoxin"/>
</dbReference>
<dbReference type="Pfam" id="PF13473">
    <property type="entry name" value="Cupredoxin_1"/>
    <property type="match status" value="1"/>
</dbReference>
<dbReference type="Gene3D" id="2.60.40.420">
    <property type="entry name" value="Cupredoxins - blue copper proteins"/>
    <property type="match status" value="1"/>
</dbReference>
<dbReference type="InterPro" id="IPR008972">
    <property type="entry name" value="Cupredoxin"/>
</dbReference>
<proteinExistence type="predicted"/>
<comment type="caution">
    <text evidence="2">The sequence shown here is derived from an EMBL/GenBank/DDBJ whole genome shotgun (WGS) entry which is preliminary data.</text>
</comment>
<protein>
    <submittedName>
        <fullName evidence="2">Cupredoxin domain-containing protein</fullName>
    </submittedName>
</protein>
<reference evidence="2 3" key="1">
    <citation type="submission" date="2024-09" db="EMBL/GenBank/DDBJ databases">
        <authorList>
            <person name="Sun Q."/>
            <person name="Mori K."/>
        </authorList>
    </citation>
    <scope>NUCLEOTIDE SEQUENCE [LARGE SCALE GENOMIC DNA]</scope>
    <source>
        <strain evidence="2 3">CGMCC 1.9126</strain>
    </source>
</reference>
<evidence type="ECO:0000313" key="3">
    <source>
        <dbReference type="Proteomes" id="UP001589738"/>
    </source>
</evidence>
<evidence type="ECO:0000313" key="2">
    <source>
        <dbReference type="EMBL" id="MFC0477510.1"/>
    </source>
</evidence>
<evidence type="ECO:0000259" key="1">
    <source>
        <dbReference type="Pfam" id="PF13473"/>
    </source>
</evidence>
<gene>
    <name evidence="2" type="ORF">ACFFHF_20170</name>
</gene>
<name>A0ABV6KW26_9BACI</name>
<sequence length="150" mass="16737">MQFLVVKKRSLIFSLLLLGLVFSASLWIYLNMGSEAVVQTSVNDSTREIHLVTGEFEATTKDGKEIEAYRFDPGTIFLQKGEKVKLKIMGINGANHPFIIEGTDISGKILQGEETELDLQFQKKGVYRLVCLTHHDSDSNGPMTAYIVVN</sequence>
<dbReference type="EMBL" id="JBHLUU010000122">
    <property type="protein sequence ID" value="MFC0477510.1"/>
    <property type="molecule type" value="Genomic_DNA"/>
</dbReference>
<organism evidence="2 3">
    <name type="scientific">Robertmurraya beringensis</name>
    <dbReference type="NCBI Taxonomy" id="641660"/>
    <lineage>
        <taxon>Bacteria</taxon>
        <taxon>Bacillati</taxon>
        <taxon>Bacillota</taxon>
        <taxon>Bacilli</taxon>
        <taxon>Bacillales</taxon>
        <taxon>Bacillaceae</taxon>
        <taxon>Robertmurraya</taxon>
    </lineage>
</organism>
<accession>A0ABV6KW26</accession>
<dbReference type="Proteomes" id="UP001589738">
    <property type="component" value="Unassembled WGS sequence"/>
</dbReference>
<feature type="domain" description="EfeO-type cupredoxin-like" evidence="1">
    <location>
        <begin position="63"/>
        <end position="136"/>
    </location>
</feature>
<dbReference type="SUPFAM" id="SSF49503">
    <property type="entry name" value="Cupredoxins"/>
    <property type="match status" value="1"/>
</dbReference>
<dbReference type="RefSeq" id="WP_160547053.1">
    <property type="nucleotide sequence ID" value="NZ_JBHLUU010000122.1"/>
</dbReference>
<keyword evidence="3" id="KW-1185">Reference proteome</keyword>